<keyword evidence="3" id="KW-1185">Reference proteome</keyword>
<dbReference type="AlphaFoldDB" id="A0A5B7K793"/>
<organism evidence="2 3">
    <name type="scientific">Portunus trituberculatus</name>
    <name type="common">Swimming crab</name>
    <name type="synonym">Neptunus trituberculatus</name>
    <dbReference type="NCBI Taxonomy" id="210409"/>
    <lineage>
        <taxon>Eukaryota</taxon>
        <taxon>Metazoa</taxon>
        <taxon>Ecdysozoa</taxon>
        <taxon>Arthropoda</taxon>
        <taxon>Crustacea</taxon>
        <taxon>Multicrustacea</taxon>
        <taxon>Malacostraca</taxon>
        <taxon>Eumalacostraca</taxon>
        <taxon>Eucarida</taxon>
        <taxon>Decapoda</taxon>
        <taxon>Pleocyemata</taxon>
        <taxon>Brachyura</taxon>
        <taxon>Eubrachyura</taxon>
        <taxon>Portunoidea</taxon>
        <taxon>Portunidae</taxon>
        <taxon>Portuninae</taxon>
        <taxon>Portunus</taxon>
    </lineage>
</organism>
<feature type="region of interest" description="Disordered" evidence="1">
    <location>
        <begin position="20"/>
        <end position="55"/>
    </location>
</feature>
<comment type="caution">
    <text evidence="2">The sequence shown here is derived from an EMBL/GenBank/DDBJ whole genome shotgun (WGS) entry which is preliminary data.</text>
</comment>
<reference evidence="2 3" key="1">
    <citation type="submission" date="2019-05" db="EMBL/GenBank/DDBJ databases">
        <title>Another draft genome of Portunus trituberculatus and its Hox gene families provides insights of decapod evolution.</title>
        <authorList>
            <person name="Jeong J.-H."/>
            <person name="Song I."/>
            <person name="Kim S."/>
            <person name="Choi T."/>
            <person name="Kim D."/>
            <person name="Ryu S."/>
            <person name="Kim W."/>
        </authorList>
    </citation>
    <scope>NUCLEOTIDE SEQUENCE [LARGE SCALE GENOMIC DNA]</scope>
    <source>
        <tissue evidence="2">Muscle</tissue>
    </source>
</reference>
<proteinExistence type="predicted"/>
<gene>
    <name evidence="2" type="ORF">E2C01_096529</name>
</gene>
<name>A0A5B7K793_PORTR</name>
<feature type="compositionally biased region" description="Acidic residues" evidence="1">
    <location>
        <begin position="21"/>
        <end position="31"/>
    </location>
</feature>
<evidence type="ECO:0000313" key="2">
    <source>
        <dbReference type="EMBL" id="MPD01019.1"/>
    </source>
</evidence>
<sequence length="79" mass="8899">MVVEGRVRLALTAFLIFGQQQEEEEEEEEEQQGSNTTALNPQHRAGKGKVDATLRSKSREDSVLYDAATETEARNMEIM</sequence>
<protein>
    <submittedName>
        <fullName evidence="2">Uncharacterized protein</fullName>
    </submittedName>
</protein>
<evidence type="ECO:0000313" key="3">
    <source>
        <dbReference type="Proteomes" id="UP000324222"/>
    </source>
</evidence>
<evidence type="ECO:0000256" key="1">
    <source>
        <dbReference type="SAM" id="MobiDB-lite"/>
    </source>
</evidence>
<dbReference type="Proteomes" id="UP000324222">
    <property type="component" value="Unassembled WGS sequence"/>
</dbReference>
<dbReference type="EMBL" id="VSRR010125441">
    <property type="protein sequence ID" value="MPD01019.1"/>
    <property type="molecule type" value="Genomic_DNA"/>
</dbReference>
<accession>A0A5B7K793</accession>